<dbReference type="EMBL" id="JARSBO010000002">
    <property type="protein sequence ID" value="MDG4718260.1"/>
    <property type="molecule type" value="Genomic_DNA"/>
</dbReference>
<accession>A0ABT6G8D4</accession>
<organism evidence="3 4">
    <name type="scientific">Thalassospira aquimaris</name>
    <dbReference type="NCBI Taxonomy" id="3037796"/>
    <lineage>
        <taxon>Bacteria</taxon>
        <taxon>Pseudomonadati</taxon>
        <taxon>Pseudomonadota</taxon>
        <taxon>Alphaproteobacteria</taxon>
        <taxon>Rhodospirillales</taxon>
        <taxon>Thalassospiraceae</taxon>
        <taxon>Thalassospira</taxon>
    </lineage>
</organism>
<sequence>MFAQSARWLPVLLVLLFAGPEDAHAHGAGWQVTNSDNTVRYRFGYTDGSPMAFAEVVVTSPDGKTWQKARTDRTGHFAFAPDIANTGDIASAPAGKWQVKVSDGMGHVVQLSHQAESVTPPATAGQVPTDAIKGTPALFDLPLWADILFGLSLLANLYGGLLIWHHHTLKKQSVQEQ</sequence>
<evidence type="ECO:0000313" key="3">
    <source>
        <dbReference type="EMBL" id="MDG4718260.1"/>
    </source>
</evidence>
<reference evidence="3 4" key="1">
    <citation type="submission" date="2023-03" db="EMBL/GenBank/DDBJ databases">
        <title>Strain FZY0004 represents a novel species in the genus Thalassospira isolated from seawater.</title>
        <authorList>
            <person name="Fu Z.-Y."/>
        </authorList>
    </citation>
    <scope>NUCLEOTIDE SEQUENCE [LARGE SCALE GENOMIC DNA]</scope>
    <source>
        <strain evidence="3 4">FZY0004</strain>
    </source>
</reference>
<evidence type="ECO:0000256" key="2">
    <source>
        <dbReference type="SAM" id="SignalP"/>
    </source>
</evidence>
<feature type="signal peptide" evidence="2">
    <location>
        <begin position="1"/>
        <end position="25"/>
    </location>
</feature>
<keyword evidence="1" id="KW-0472">Membrane</keyword>
<keyword evidence="1" id="KW-1133">Transmembrane helix</keyword>
<dbReference type="RefSeq" id="WP_114101807.1">
    <property type="nucleotide sequence ID" value="NZ_JARSBO010000002.1"/>
</dbReference>
<proteinExistence type="predicted"/>
<protein>
    <submittedName>
        <fullName evidence="3">Carboxypeptidase-like regulatory domain-containing protein</fullName>
    </submittedName>
</protein>
<keyword evidence="2" id="KW-0732">Signal</keyword>
<feature type="chain" id="PRO_5047020172" evidence="2">
    <location>
        <begin position="26"/>
        <end position="177"/>
    </location>
</feature>
<keyword evidence="1" id="KW-0812">Transmembrane</keyword>
<dbReference type="Proteomes" id="UP001529180">
    <property type="component" value="Unassembled WGS sequence"/>
</dbReference>
<evidence type="ECO:0000256" key="1">
    <source>
        <dbReference type="SAM" id="Phobius"/>
    </source>
</evidence>
<evidence type="ECO:0000313" key="4">
    <source>
        <dbReference type="Proteomes" id="UP001529180"/>
    </source>
</evidence>
<feature type="transmembrane region" description="Helical" evidence="1">
    <location>
        <begin position="143"/>
        <end position="164"/>
    </location>
</feature>
<comment type="caution">
    <text evidence="3">The sequence shown here is derived from an EMBL/GenBank/DDBJ whole genome shotgun (WGS) entry which is preliminary data.</text>
</comment>
<keyword evidence="4" id="KW-1185">Reference proteome</keyword>
<name>A0ABT6G8D4_9PROT</name>
<gene>
    <name evidence="3" type="ORF">P7680_04580</name>
</gene>